<dbReference type="InterPro" id="IPR022485">
    <property type="entry name" value="SHCHC_synthase_MenH"/>
</dbReference>
<dbReference type="SUPFAM" id="SSF53474">
    <property type="entry name" value="alpha/beta-Hydrolases"/>
    <property type="match status" value="1"/>
</dbReference>
<dbReference type="EC" id="4.2.99.20" evidence="3"/>
<keyword evidence="1 3" id="KW-0474">Menaquinone biosynthesis</keyword>
<gene>
    <name evidence="3 5" type="primary">menH</name>
    <name evidence="5" type="ORF">PJ311_12050</name>
</gene>
<organism evidence="5 6">
    <name type="scientific">Bacillus changyiensis</name>
    <dbReference type="NCBI Taxonomy" id="3004103"/>
    <lineage>
        <taxon>Bacteria</taxon>
        <taxon>Bacillati</taxon>
        <taxon>Bacillota</taxon>
        <taxon>Bacilli</taxon>
        <taxon>Bacillales</taxon>
        <taxon>Bacillaceae</taxon>
        <taxon>Bacillus</taxon>
    </lineage>
</organism>
<evidence type="ECO:0000256" key="2">
    <source>
        <dbReference type="ARBA" id="ARBA00023239"/>
    </source>
</evidence>
<comment type="pathway">
    <text evidence="3">Quinol/quinone metabolism; 1,4-dihydroxy-2-naphthoate biosynthesis; 1,4-dihydroxy-2-naphthoate from chorismate: step 3/7.</text>
</comment>
<protein>
    <recommendedName>
        <fullName evidence="3">Putative 2-succinyl-6-hydroxy-2,4-cyclohexadiene-1-carboxylate synthase</fullName>
        <shortName evidence="3">SHCHC synthase</shortName>
        <ecNumber evidence="3">4.2.99.20</ecNumber>
    </recommendedName>
</protein>
<name>A0ABT4X5G3_9BACI</name>
<feature type="domain" description="AB hydrolase-1" evidence="4">
    <location>
        <begin position="28"/>
        <end position="260"/>
    </location>
</feature>
<comment type="pathway">
    <text evidence="3">Quinol/quinone metabolism; menaquinone biosynthesis.</text>
</comment>
<dbReference type="HAMAP" id="MF_01660">
    <property type="entry name" value="MenH"/>
    <property type="match status" value="1"/>
</dbReference>
<dbReference type="EMBL" id="JAQKAB010000007">
    <property type="protein sequence ID" value="MDA7027342.1"/>
    <property type="molecule type" value="Genomic_DNA"/>
</dbReference>
<dbReference type="Proteomes" id="UP001211894">
    <property type="component" value="Unassembled WGS sequence"/>
</dbReference>
<evidence type="ECO:0000259" key="4">
    <source>
        <dbReference type="Pfam" id="PF00561"/>
    </source>
</evidence>
<keyword evidence="2 3" id="KW-0456">Lyase</keyword>
<dbReference type="Pfam" id="PF00561">
    <property type="entry name" value="Abhydrolase_1"/>
    <property type="match status" value="1"/>
</dbReference>
<comment type="subunit">
    <text evidence="3">Monomer.</text>
</comment>
<dbReference type="InterPro" id="IPR000073">
    <property type="entry name" value="AB_hydrolase_1"/>
</dbReference>
<dbReference type="InterPro" id="IPR029058">
    <property type="entry name" value="AB_hydrolase_fold"/>
</dbReference>
<comment type="function">
    <text evidence="3">Catalyzes a proton abstraction reaction that results in 2,5-elimination of pyruvate from 2-succinyl-5-enolpyruvyl-6-hydroxy-3-cyclohexene-1-carboxylate (SEPHCHC) and the formation of 2-succinyl-6-hydroxy-2,4-cyclohexadiene-1-carboxylate (SHCHC).</text>
</comment>
<dbReference type="Gene3D" id="3.40.50.1820">
    <property type="entry name" value="alpha/beta hydrolase"/>
    <property type="match status" value="1"/>
</dbReference>
<dbReference type="PANTHER" id="PTHR42916:SF1">
    <property type="entry name" value="PROTEIN PHYLLO, CHLOROPLASTIC"/>
    <property type="match status" value="1"/>
</dbReference>
<dbReference type="PANTHER" id="PTHR42916">
    <property type="entry name" value="2-SUCCINYL-5-ENOLPYRUVYL-6-HYDROXY-3-CYCLOHEXENE-1-CARBOXYLATE SYNTHASE"/>
    <property type="match status" value="1"/>
</dbReference>
<evidence type="ECO:0000313" key="5">
    <source>
        <dbReference type="EMBL" id="MDA7027342.1"/>
    </source>
</evidence>
<dbReference type="RefSeq" id="WP_271341177.1">
    <property type="nucleotide sequence ID" value="NZ_JAQKAB010000007.1"/>
</dbReference>
<evidence type="ECO:0000256" key="3">
    <source>
        <dbReference type="HAMAP-Rule" id="MF_01660"/>
    </source>
</evidence>
<reference evidence="5 6" key="1">
    <citation type="submission" date="2023-01" db="EMBL/GenBank/DDBJ databases">
        <title>Bacillus changyiensis sp. nov., isolated from a coastal deposit.</title>
        <authorList>
            <person name="Xiao G."/>
            <person name="Lai Q."/>
            <person name="Hu Z."/>
            <person name="Shao Z."/>
        </authorList>
    </citation>
    <scope>NUCLEOTIDE SEQUENCE [LARGE SCALE GENOMIC DNA]</scope>
    <source>
        <strain evidence="5 6">CLL-7-23</strain>
    </source>
</reference>
<proteinExistence type="inferred from homology"/>
<evidence type="ECO:0000256" key="1">
    <source>
        <dbReference type="ARBA" id="ARBA00022428"/>
    </source>
</evidence>
<dbReference type="GO" id="GO:0070205">
    <property type="term" value="F:2-succinyl-6-hydroxy-2,4-cyclohexadiene-1-carboxylate synthase activity"/>
    <property type="evidence" value="ECO:0007669"/>
    <property type="project" value="UniProtKB-EC"/>
</dbReference>
<dbReference type="PRINTS" id="PR00111">
    <property type="entry name" value="ABHYDROLASE"/>
</dbReference>
<evidence type="ECO:0000313" key="6">
    <source>
        <dbReference type="Proteomes" id="UP001211894"/>
    </source>
</evidence>
<comment type="caution">
    <text evidence="5">The sequence shown here is derived from an EMBL/GenBank/DDBJ whole genome shotgun (WGS) entry which is preliminary data.</text>
</comment>
<sequence>MDILKLTLKDGVRYEIEDNGWPTEQTAVFLHGFTGSAKTWDGIERYFSGTRCVKLDLLGHGKTDSPSEKNRYSTEKQCADLLEIFDRLELGNVHLVGYSMGGRLALSFAMNHPERIARLILESSSPGLQTEAERQDRRAQDRRLGERIIQKGMEWFVDYWEGIPLFASQHKLETGKKEKIRNERLNQQPLGLANSLTAMGTGAQPSWWEKLAFINYPVLLITGSLDNKFVAINQNMKQYIPGSRLVIAEQTGHAVHVEEPDFFGRIISDFILK</sequence>
<comment type="catalytic activity">
    <reaction evidence="3">
        <text>5-enolpyruvoyl-6-hydroxy-2-succinyl-cyclohex-3-ene-1-carboxylate = (1R,6R)-6-hydroxy-2-succinyl-cyclohexa-2,4-diene-1-carboxylate + pyruvate</text>
        <dbReference type="Rhea" id="RHEA:25597"/>
        <dbReference type="ChEBI" id="CHEBI:15361"/>
        <dbReference type="ChEBI" id="CHEBI:58689"/>
        <dbReference type="ChEBI" id="CHEBI:58818"/>
        <dbReference type="EC" id="4.2.99.20"/>
    </reaction>
</comment>
<dbReference type="NCBIfam" id="TIGR03695">
    <property type="entry name" value="menH_SHCHC"/>
    <property type="match status" value="1"/>
</dbReference>
<comment type="similarity">
    <text evidence="3">Belongs to the AB hydrolase superfamily. MenH family.</text>
</comment>
<keyword evidence="6" id="KW-1185">Reference proteome</keyword>
<accession>A0ABT4X5G3</accession>